<sequence>MNPHTRMPSRRRRARGMTLIEVLCAILVMTVGLLGLVSLMARASQATGATEDAQRAAVLANEIATEMWLAGTITLPAATVTAWQTRVAAATDQGLPSGTGTITSVNQVARITITWTPPSGTARQYFTDVRLNN</sequence>
<organism evidence="1 2">
    <name type="scientific">Roseateles amylovorans</name>
    <dbReference type="NCBI Taxonomy" id="2978473"/>
    <lineage>
        <taxon>Bacteria</taxon>
        <taxon>Pseudomonadati</taxon>
        <taxon>Pseudomonadota</taxon>
        <taxon>Betaproteobacteria</taxon>
        <taxon>Burkholderiales</taxon>
        <taxon>Sphaerotilaceae</taxon>
        <taxon>Roseateles</taxon>
    </lineage>
</organism>
<gene>
    <name evidence="1" type="ORF">N4261_05295</name>
</gene>
<reference evidence="1" key="1">
    <citation type="submission" date="2022-10" db="EMBL/GenBank/DDBJ databases">
        <title>Characterization and whole genome sequencing of a new Roseateles species, isolated from fresh water.</title>
        <authorList>
            <person name="Guliayeva D.Y."/>
            <person name="Akhremchuk A.E."/>
            <person name="Sikolenko M.A."/>
            <person name="Valentovich L.N."/>
            <person name="Sidarenka A.V."/>
        </authorList>
    </citation>
    <scope>NUCLEOTIDE SEQUENCE</scope>
    <source>
        <strain evidence="1">BIM B-1768</strain>
    </source>
</reference>
<accession>A0ABY6B3D6</accession>
<dbReference type="RefSeq" id="WP_261759170.1">
    <property type="nucleotide sequence ID" value="NZ_CP104562.2"/>
</dbReference>
<evidence type="ECO:0000313" key="2">
    <source>
        <dbReference type="Proteomes" id="UP001064933"/>
    </source>
</evidence>
<keyword evidence="2" id="KW-1185">Reference proteome</keyword>
<dbReference type="Proteomes" id="UP001064933">
    <property type="component" value="Chromosome"/>
</dbReference>
<protein>
    <submittedName>
        <fullName evidence="1">Prepilin-type N-terminal cleavage/methylation domain-containing protein</fullName>
    </submittedName>
</protein>
<dbReference type="NCBIfam" id="TIGR02532">
    <property type="entry name" value="IV_pilin_GFxxxE"/>
    <property type="match status" value="1"/>
</dbReference>
<dbReference type="EMBL" id="CP104562">
    <property type="protein sequence ID" value="UXH79351.1"/>
    <property type="molecule type" value="Genomic_DNA"/>
</dbReference>
<proteinExistence type="predicted"/>
<evidence type="ECO:0000313" key="1">
    <source>
        <dbReference type="EMBL" id="UXH79351.1"/>
    </source>
</evidence>
<dbReference type="InterPro" id="IPR012902">
    <property type="entry name" value="N_methyl_site"/>
</dbReference>
<dbReference type="Pfam" id="PF07963">
    <property type="entry name" value="N_methyl"/>
    <property type="match status" value="1"/>
</dbReference>
<name>A0ABY6B3D6_9BURK</name>